<dbReference type="GO" id="GO:0008757">
    <property type="term" value="F:S-adenosylmethionine-dependent methyltransferase activity"/>
    <property type="evidence" value="ECO:0007669"/>
    <property type="project" value="InterPro"/>
</dbReference>
<keyword evidence="2" id="KW-0808">Transferase</keyword>
<dbReference type="OrthoDB" id="323463at2"/>
<dbReference type="Pfam" id="PF08241">
    <property type="entry name" value="Methyltransf_11"/>
    <property type="match status" value="1"/>
</dbReference>
<dbReference type="EMBL" id="QJSU01000010">
    <property type="protein sequence ID" value="PYE37927.1"/>
    <property type="molecule type" value="Genomic_DNA"/>
</dbReference>
<dbReference type="InterPro" id="IPR029063">
    <property type="entry name" value="SAM-dependent_MTases_sf"/>
</dbReference>
<evidence type="ECO:0000313" key="3">
    <source>
        <dbReference type="Proteomes" id="UP000247746"/>
    </source>
</evidence>
<sequence length="206" mass="22444">MNPYERYVLPKLIDVACSAGNVMKARSKIVPQALGEVLEVGIGSGLNLPFYDAKRVSSIVGIDPAAQMQTLARKRASDISIPVEVIAVDVQGIHADTDRFDTIVMTFTLCSIDDPVSALQEMARVLKPDGRLLFCEHGLAPDLSVERWQHRLTPFWKPIAGGCHLDRDIPALIRAGGFAIDELSEAYLPGPRPMSYVYSGVAAQVL</sequence>
<dbReference type="InterPro" id="IPR013216">
    <property type="entry name" value="Methyltransf_11"/>
</dbReference>
<accession>A0A2V4UCN4</accession>
<comment type="caution">
    <text evidence="2">The sequence shown here is derived from an EMBL/GenBank/DDBJ whole genome shotgun (WGS) entry which is preliminary data.</text>
</comment>
<dbReference type="InterPro" id="IPR052356">
    <property type="entry name" value="Thiol_S-MT"/>
</dbReference>
<dbReference type="SUPFAM" id="SSF53335">
    <property type="entry name" value="S-adenosyl-L-methionine-dependent methyltransferases"/>
    <property type="match status" value="1"/>
</dbReference>
<dbReference type="RefSeq" id="WP_110924005.1">
    <property type="nucleotide sequence ID" value="NZ_QJSU01000010.1"/>
</dbReference>
<organism evidence="2 3">
    <name type="scientific">Psychrobacter fozii</name>
    <dbReference type="NCBI Taxonomy" id="198480"/>
    <lineage>
        <taxon>Bacteria</taxon>
        <taxon>Pseudomonadati</taxon>
        <taxon>Pseudomonadota</taxon>
        <taxon>Gammaproteobacteria</taxon>
        <taxon>Moraxellales</taxon>
        <taxon>Moraxellaceae</taxon>
        <taxon>Psychrobacter</taxon>
    </lineage>
</organism>
<reference evidence="2 3" key="1">
    <citation type="submission" date="2018-06" db="EMBL/GenBank/DDBJ databases">
        <title>Genomic Encyclopedia of Type Strains, Phase III (KMG-III): the genomes of soil and plant-associated and newly described type strains.</title>
        <authorList>
            <person name="Whitman W."/>
        </authorList>
    </citation>
    <scope>NUCLEOTIDE SEQUENCE [LARGE SCALE GENOMIC DNA]</scope>
    <source>
        <strain evidence="2 3">CECT 5889</strain>
    </source>
</reference>
<dbReference type="Gene3D" id="3.40.50.150">
    <property type="entry name" value="Vaccinia Virus protein VP39"/>
    <property type="match status" value="1"/>
</dbReference>
<evidence type="ECO:0000259" key="1">
    <source>
        <dbReference type="Pfam" id="PF08241"/>
    </source>
</evidence>
<keyword evidence="3" id="KW-1185">Reference proteome</keyword>
<keyword evidence="2" id="KW-0489">Methyltransferase</keyword>
<name>A0A2V4UCN4_9GAMM</name>
<proteinExistence type="predicted"/>
<dbReference type="AlphaFoldDB" id="A0A2V4UCN4"/>
<feature type="domain" description="Methyltransferase type 11" evidence="1">
    <location>
        <begin position="38"/>
        <end position="134"/>
    </location>
</feature>
<gene>
    <name evidence="2" type="ORF">DFP82_1108</name>
</gene>
<evidence type="ECO:0000313" key="2">
    <source>
        <dbReference type="EMBL" id="PYE37927.1"/>
    </source>
</evidence>
<dbReference type="GO" id="GO:0032259">
    <property type="term" value="P:methylation"/>
    <property type="evidence" value="ECO:0007669"/>
    <property type="project" value="UniProtKB-KW"/>
</dbReference>
<protein>
    <submittedName>
        <fullName evidence="2">Methyltransferase family protein</fullName>
    </submittedName>
</protein>
<dbReference type="CDD" id="cd02440">
    <property type="entry name" value="AdoMet_MTases"/>
    <property type="match status" value="1"/>
</dbReference>
<dbReference type="PANTHER" id="PTHR45036">
    <property type="entry name" value="METHYLTRANSFERASE LIKE 7B"/>
    <property type="match status" value="1"/>
</dbReference>
<dbReference type="PANTHER" id="PTHR45036:SF1">
    <property type="entry name" value="METHYLTRANSFERASE LIKE 7A"/>
    <property type="match status" value="1"/>
</dbReference>
<dbReference type="Proteomes" id="UP000247746">
    <property type="component" value="Unassembled WGS sequence"/>
</dbReference>